<reference evidence="1 2" key="1">
    <citation type="submission" date="2024-09" db="EMBL/GenBank/DDBJ databases">
        <authorList>
            <person name="Sun Q."/>
            <person name="Mori K."/>
        </authorList>
    </citation>
    <scope>NUCLEOTIDE SEQUENCE [LARGE SCALE GENOMIC DNA]</scope>
    <source>
        <strain evidence="1 2">JCM 3307</strain>
    </source>
</reference>
<evidence type="ECO:0000313" key="1">
    <source>
        <dbReference type="EMBL" id="MFB9447636.1"/>
    </source>
</evidence>
<organism evidence="1 2">
    <name type="scientific">Dactylosporangium vinaceum</name>
    <dbReference type="NCBI Taxonomy" id="53362"/>
    <lineage>
        <taxon>Bacteria</taxon>
        <taxon>Bacillati</taxon>
        <taxon>Actinomycetota</taxon>
        <taxon>Actinomycetes</taxon>
        <taxon>Micromonosporales</taxon>
        <taxon>Micromonosporaceae</taxon>
        <taxon>Dactylosporangium</taxon>
    </lineage>
</organism>
<gene>
    <name evidence="1" type="ORF">ACFFTR_31475</name>
</gene>
<dbReference type="EMBL" id="JBHMCA010000054">
    <property type="protein sequence ID" value="MFB9447636.1"/>
    <property type="molecule type" value="Genomic_DNA"/>
</dbReference>
<evidence type="ECO:0000313" key="2">
    <source>
        <dbReference type="Proteomes" id="UP001589608"/>
    </source>
</evidence>
<comment type="caution">
    <text evidence="1">The sequence shown here is derived from an EMBL/GenBank/DDBJ whole genome shotgun (WGS) entry which is preliminary data.</text>
</comment>
<dbReference type="Proteomes" id="UP001589608">
    <property type="component" value="Unassembled WGS sequence"/>
</dbReference>
<accession>A0ABV5MFQ5</accession>
<dbReference type="RefSeq" id="WP_223102553.1">
    <property type="nucleotide sequence ID" value="NZ_CP061913.1"/>
</dbReference>
<proteinExistence type="predicted"/>
<keyword evidence="2" id="KW-1185">Reference proteome</keyword>
<name>A0ABV5MFQ5_9ACTN</name>
<protein>
    <recommendedName>
        <fullName evidence="3">DUF1330 domain-containing protein</fullName>
    </recommendedName>
</protein>
<evidence type="ECO:0008006" key="3">
    <source>
        <dbReference type="Google" id="ProtNLM"/>
    </source>
</evidence>
<sequence>MTDDGELLLVALVELVAGAEPESARYEDEVLALLTRHGGALEARLTSGETEVQTIRFARRSGLAAFLADPDRQTLRERYGPAVPATRVLEVRPR</sequence>